<dbReference type="Gene3D" id="3.90.1150.220">
    <property type="match status" value="1"/>
</dbReference>
<dbReference type="GO" id="GO:0000724">
    <property type="term" value="P:double-strand break repair via homologous recombination"/>
    <property type="evidence" value="ECO:0007669"/>
    <property type="project" value="TreeGrafter"/>
</dbReference>
<comment type="similarity">
    <text evidence="3 15">Belongs to the NSE1 family.</text>
</comment>
<dbReference type="InterPro" id="IPR013083">
    <property type="entry name" value="Znf_RING/FYVE/PHD"/>
</dbReference>
<feature type="region of interest" description="Disordered" evidence="16">
    <location>
        <begin position="153"/>
        <end position="179"/>
    </location>
</feature>
<dbReference type="Gene3D" id="1.10.10.10">
    <property type="entry name" value="Winged helix-like DNA-binding domain superfamily/Winged helix DNA-binding domain"/>
    <property type="match status" value="1"/>
</dbReference>
<accession>A0A1Y1ZX05</accession>
<evidence type="ECO:0000256" key="10">
    <source>
        <dbReference type="ARBA" id="ARBA00022786"/>
    </source>
</evidence>
<feature type="domain" description="Non-structural maintenance of chromosomes element 1 RING C4HC3-type" evidence="17">
    <location>
        <begin position="250"/>
        <end position="294"/>
    </location>
</feature>
<evidence type="ECO:0000256" key="4">
    <source>
        <dbReference type="ARBA" id="ARBA00012483"/>
    </source>
</evidence>
<proteinExistence type="inferred from homology"/>
<dbReference type="GO" id="GO:0030915">
    <property type="term" value="C:Smc5-Smc6 complex"/>
    <property type="evidence" value="ECO:0007669"/>
    <property type="project" value="UniProtKB-UniRule"/>
</dbReference>
<keyword evidence="7 15" id="KW-0479">Metal-binding</keyword>
<dbReference type="EMBL" id="MCFA01000030">
    <property type="protein sequence ID" value="ORY14782.1"/>
    <property type="molecule type" value="Genomic_DNA"/>
</dbReference>
<evidence type="ECO:0000256" key="8">
    <source>
        <dbReference type="ARBA" id="ARBA00022763"/>
    </source>
</evidence>
<dbReference type="GO" id="GO:0008270">
    <property type="term" value="F:zinc ion binding"/>
    <property type="evidence" value="ECO:0007669"/>
    <property type="project" value="UniProtKB-KW"/>
</dbReference>
<keyword evidence="10 15" id="KW-0833">Ubl conjugation pathway</keyword>
<evidence type="ECO:0000259" key="17">
    <source>
        <dbReference type="Pfam" id="PF08746"/>
    </source>
</evidence>
<comment type="caution">
    <text evidence="18">The sequence shown here is derived from an EMBL/GenBank/DDBJ whole genome shotgun (WGS) entry which is preliminary data.</text>
</comment>
<dbReference type="InterPro" id="IPR036388">
    <property type="entry name" value="WH-like_DNA-bd_sf"/>
</dbReference>
<keyword evidence="9 15" id="KW-0863">Zinc-finger</keyword>
<evidence type="ECO:0000256" key="9">
    <source>
        <dbReference type="ARBA" id="ARBA00022771"/>
    </source>
</evidence>
<gene>
    <name evidence="18" type="ORF">BCR34DRAFT_623176</name>
</gene>
<evidence type="ECO:0000313" key="18">
    <source>
        <dbReference type="EMBL" id="ORY14782.1"/>
    </source>
</evidence>
<dbReference type="Pfam" id="PF08746">
    <property type="entry name" value="zf-RING-like"/>
    <property type="match status" value="1"/>
</dbReference>
<dbReference type="Pfam" id="PF07574">
    <property type="entry name" value="SMC_Nse1"/>
    <property type="match status" value="1"/>
</dbReference>
<dbReference type="GO" id="GO:0005634">
    <property type="term" value="C:nucleus"/>
    <property type="evidence" value="ECO:0007669"/>
    <property type="project" value="UniProtKB-SubCell"/>
</dbReference>
<evidence type="ECO:0000256" key="12">
    <source>
        <dbReference type="ARBA" id="ARBA00023172"/>
    </source>
</evidence>
<keyword evidence="12 15" id="KW-0233">DNA recombination</keyword>
<evidence type="ECO:0000256" key="5">
    <source>
        <dbReference type="ARBA" id="ARBA00019422"/>
    </source>
</evidence>
<feature type="compositionally biased region" description="Acidic residues" evidence="16">
    <location>
        <begin position="331"/>
        <end position="341"/>
    </location>
</feature>
<comment type="subcellular location">
    <subcellularLocation>
        <location evidence="2 15">Nucleus</location>
    </subcellularLocation>
</comment>
<evidence type="ECO:0000256" key="16">
    <source>
        <dbReference type="SAM" id="MobiDB-lite"/>
    </source>
</evidence>
<evidence type="ECO:0000256" key="13">
    <source>
        <dbReference type="ARBA" id="ARBA00023204"/>
    </source>
</evidence>
<evidence type="ECO:0000256" key="15">
    <source>
        <dbReference type="RuleBase" id="RU368018"/>
    </source>
</evidence>
<dbReference type="GO" id="GO:0061630">
    <property type="term" value="F:ubiquitin protein ligase activity"/>
    <property type="evidence" value="ECO:0007669"/>
    <property type="project" value="UniProtKB-EC"/>
</dbReference>
<dbReference type="InterPro" id="IPR011513">
    <property type="entry name" value="Nse1"/>
</dbReference>
<evidence type="ECO:0000256" key="14">
    <source>
        <dbReference type="ARBA" id="ARBA00023242"/>
    </source>
</evidence>
<comment type="subunit">
    <text evidence="15">Component of the Smc5-Smc6 complex.</text>
</comment>
<sequence length="341" mass="37927">MSREELRADSPDDSSYNNVHRAFLQAFLVRPSMTADEIKPILAAVNSAHQPQRPMLEGDVTSADISSTIATINTRLSPLDYEIRSTRSQTDRTLVYALVNTTSDALTQLSTTFSADEIAYVKRLLDAMFETNNTRLREVMAVGEVQASSLARVQRRESGVNGTGHTQTQHDEETEGTATAAAKSLTLSDAERVLAELVAQSFLSFSPRTRFYSLAPRALIELRTYLKDAYNEPADADDADDEGVIRIRDCEGCREIVTVGRRCRDKECKFRAHDHCAMQFFRNVREDERKCPLCKTEWTGGGFVGERAAGGTQRRTTAGGRGGRRRAAAVEAEDEDEEMEE</sequence>
<organism evidence="18 19">
    <name type="scientific">Clohesyomyces aquaticus</name>
    <dbReference type="NCBI Taxonomy" id="1231657"/>
    <lineage>
        <taxon>Eukaryota</taxon>
        <taxon>Fungi</taxon>
        <taxon>Dikarya</taxon>
        <taxon>Ascomycota</taxon>
        <taxon>Pezizomycotina</taxon>
        <taxon>Dothideomycetes</taxon>
        <taxon>Pleosporomycetidae</taxon>
        <taxon>Pleosporales</taxon>
        <taxon>Lindgomycetaceae</taxon>
        <taxon>Clohesyomyces</taxon>
    </lineage>
</organism>
<keyword evidence="19" id="KW-1185">Reference proteome</keyword>
<evidence type="ECO:0000256" key="7">
    <source>
        <dbReference type="ARBA" id="ARBA00022723"/>
    </source>
</evidence>
<comment type="catalytic activity">
    <reaction evidence="1 15">
        <text>S-ubiquitinyl-[E2 ubiquitin-conjugating enzyme]-L-cysteine + [acceptor protein]-L-lysine = [E2 ubiquitin-conjugating enzyme]-L-cysteine + N(6)-ubiquitinyl-[acceptor protein]-L-lysine.</text>
        <dbReference type="EC" id="2.3.2.27"/>
    </reaction>
</comment>
<dbReference type="PANTHER" id="PTHR20973:SF0">
    <property type="entry name" value="NON-STRUCTURAL MAINTENANCE OF CHROMOSOMES ELEMENT 1 HOMOLOG"/>
    <property type="match status" value="1"/>
</dbReference>
<keyword evidence="8 15" id="KW-0227">DNA damage</keyword>
<feature type="region of interest" description="Disordered" evidence="16">
    <location>
        <begin position="306"/>
        <end position="341"/>
    </location>
</feature>
<evidence type="ECO:0000313" key="19">
    <source>
        <dbReference type="Proteomes" id="UP000193144"/>
    </source>
</evidence>
<dbReference type="AlphaFoldDB" id="A0A1Y1ZX05"/>
<keyword evidence="11 15" id="KW-0862">Zinc</keyword>
<dbReference type="STRING" id="1231657.A0A1Y1ZX05"/>
<dbReference type="EC" id="2.3.2.27" evidence="4 15"/>
<keyword evidence="13 15" id="KW-0234">DNA repair</keyword>
<dbReference type="Gene3D" id="3.30.40.10">
    <property type="entry name" value="Zinc/RING finger domain, C3HC4 (zinc finger)"/>
    <property type="match status" value="1"/>
</dbReference>
<evidence type="ECO:0000256" key="6">
    <source>
        <dbReference type="ARBA" id="ARBA00022679"/>
    </source>
</evidence>
<feature type="compositionally biased region" description="Low complexity" evidence="16">
    <location>
        <begin position="306"/>
        <end position="318"/>
    </location>
</feature>
<dbReference type="PANTHER" id="PTHR20973">
    <property type="entry name" value="NON-SMC ELEMENT 1-RELATED"/>
    <property type="match status" value="1"/>
</dbReference>
<name>A0A1Y1ZX05_9PLEO</name>
<evidence type="ECO:0000256" key="3">
    <source>
        <dbReference type="ARBA" id="ARBA00010258"/>
    </source>
</evidence>
<evidence type="ECO:0000256" key="1">
    <source>
        <dbReference type="ARBA" id="ARBA00000900"/>
    </source>
</evidence>
<evidence type="ECO:0000256" key="11">
    <source>
        <dbReference type="ARBA" id="ARBA00022833"/>
    </source>
</evidence>
<keyword evidence="6 15" id="KW-0808">Transferase</keyword>
<evidence type="ECO:0000256" key="2">
    <source>
        <dbReference type="ARBA" id="ARBA00004123"/>
    </source>
</evidence>
<dbReference type="OrthoDB" id="185455at2759"/>
<comment type="function">
    <text evidence="15">Acts in a DNA repair pathway for removal of UV-induced DNA damage that is distinct from classical nucleotide excision repair and in repair of ionizing radiation damage. Functions in homologous recombination repair of DNA double strand breaks and in recovery of stalled replication forks.</text>
</comment>
<protein>
    <recommendedName>
        <fullName evidence="5 15">Non-structural maintenance of chromosomes element 1 homolog</fullName>
        <ecNumber evidence="4 15">2.3.2.27</ecNumber>
    </recommendedName>
</protein>
<dbReference type="Proteomes" id="UP000193144">
    <property type="component" value="Unassembled WGS sequence"/>
</dbReference>
<keyword evidence="14 15" id="KW-0539">Nucleus</keyword>
<dbReference type="InterPro" id="IPR014857">
    <property type="entry name" value="Nse1_RING_C4HC3-type"/>
</dbReference>
<reference evidence="18 19" key="1">
    <citation type="submission" date="2016-07" db="EMBL/GenBank/DDBJ databases">
        <title>Pervasive Adenine N6-methylation of Active Genes in Fungi.</title>
        <authorList>
            <consortium name="DOE Joint Genome Institute"/>
            <person name="Mondo S.J."/>
            <person name="Dannebaum R.O."/>
            <person name="Kuo R.C."/>
            <person name="Labutti K."/>
            <person name="Haridas S."/>
            <person name="Kuo A."/>
            <person name="Salamov A."/>
            <person name="Ahrendt S.R."/>
            <person name="Lipzen A."/>
            <person name="Sullivan W."/>
            <person name="Andreopoulos W.B."/>
            <person name="Clum A."/>
            <person name="Lindquist E."/>
            <person name="Daum C."/>
            <person name="Ramamoorthy G.K."/>
            <person name="Gryganskyi A."/>
            <person name="Culley D."/>
            <person name="Magnuson J.K."/>
            <person name="James T.Y."/>
            <person name="O'Malley M.A."/>
            <person name="Stajich J.E."/>
            <person name="Spatafora J.W."/>
            <person name="Visel A."/>
            <person name="Grigoriev I.V."/>
        </authorList>
    </citation>
    <scope>NUCLEOTIDE SEQUENCE [LARGE SCALE GENOMIC DNA]</scope>
    <source>
        <strain evidence="18 19">CBS 115471</strain>
    </source>
</reference>